<organism evidence="1 2">
    <name type="scientific">Salix udensis</name>
    <dbReference type="NCBI Taxonomy" id="889485"/>
    <lineage>
        <taxon>Eukaryota</taxon>
        <taxon>Viridiplantae</taxon>
        <taxon>Streptophyta</taxon>
        <taxon>Embryophyta</taxon>
        <taxon>Tracheophyta</taxon>
        <taxon>Spermatophyta</taxon>
        <taxon>Magnoliopsida</taxon>
        <taxon>eudicotyledons</taxon>
        <taxon>Gunneridae</taxon>
        <taxon>Pentapetalae</taxon>
        <taxon>rosids</taxon>
        <taxon>fabids</taxon>
        <taxon>Malpighiales</taxon>
        <taxon>Salicaceae</taxon>
        <taxon>Saliceae</taxon>
        <taxon>Salix</taxon>
    </lineage>
</organism>
<proteinExistence type="predicted"/>
<name>A0AAD6KN48_9ROSI</name>
<reference evidence="1 2" key="1">
    <citation type="journal article" date="2023" name="Int. J. Mol. Sci.">
        <title>De Novo Assembly and Annotation of 11 Diverse Shrub Willow (Salix) Genomes Reveals Novel Gene Organization in Sex-Linked Regions.</title>
        <authorList>
            <person name="Hyden B."/>
            <person name="Feng K."/>
            <person name="Yates T.B."/>
            <person name="Jawdy S."/>
            <person name="Cereghino C."/>
            <person name="Smart L.B."/>
            <person name="Muchero W."/>
        </authorList>
    </citation>
    <scope>NUCLEOTIDE SEQUENCE [LARGE SCALE GENOMIC DNA]</scope>
    <source>
        <tissue evidence="1">Shoot tip</tissue>
    </source>
</reference>
<evidence type="ECO:0000313" key="2">
    <source>
        <dbReference type="Proteomes" id="UP001162972"/>
    </source>
</evidence>
<comment type="caution">
    <text evidence="1">The sequence shown here is derived from an EMBL/GenBank/DDBJ whole genome shotgun (WGS) entry which is preliminary data.</text>
</comment>
<evidence type="ECO:0000313" key="1">
    <source>
        <dbReference type="EMBL" id="KAJ6426363.1"/>
    </source>
</evidence>
<dbReference type="Proteomes" id="UP001162972">
    <property type="component" value="Chromosome 1"/>
</dbReference>
<sequence>MHGEEVSDCLSQEEQRGYINASHALTIKNSTPTWLLTHSSLFPASTVVLQKAHVLQLGGHADRTPDMASSNTNSSSLLSGFFNGRRSTFTLLILVAVHESYGSIVQQTRIYDSIQSFAWVAKNSSDQNLVGVLTFDLSCIQLFLDSV</sequence>
<accession>A0AAD6KN48</accession>
<protein>
    <submittedName>
        <fullName evidence="1">Uncharacterized protein</fullName>
    </submittedName>
</protein>
<keyword evidence="2" id="KW-1185">Reference proteome</keyword>
<dbReference type="EMBL" id="JAPFFJ010000005">
    <property type="protein sequence ID" value="KAJ6426363.1"/>
    <property type="molecule type" value="Genomic_DNA"/>
</dbReference>
<gene>
    <name evidence="1" type="ORF">OIU84_022052</name>
</gene>
<dbReference type="AlphaFoldDB" id="A0AAD6KN48"/>